<dbReference type="Pfam" id="PF25543">
    <property type="entry name" value="zf-CCCH_tandem"/>
    <property type="match status" value="1"/>
</dbReference>
<accession>A0A166J3U3</accession>
<dbReference type="OrthoDB" id="2270193at2759"/>
<feature type="zinc finger region" description="C3H1-type" evidence="1">
    <location>
        <begin position="312"/>
        <end position="339"/>
    </location>
</feature>
<dbReference type="PROSITE" id="PS50103">
    <property type="entry name" value="ZF_C3H1"/>
    <property type="match status" value="1"/>
</dbReference>
<dbReference type="SMART" id="SM00356">
    <property type="entry name" value="ZnF_C3H1"/>
    <property type="match status" value="1"/>
</dbReference>
<evidence type="ECO:0000256" key="2">
    <source>
        <dbReference type="SAM" id="MobiDB-lite"/>
    </source>
</evidence>
<organism evidence="4 5">
    <name type="scientific">Sistotremastrum suecicum HHB10207 ss-3</name>
    <dbReference type="NCBI Taxonomy" id="1314776"/>
    <lineage>
        <taxon>Eukaryota</taxon>
        <taxon>Fungi</taxon>
        <taxon>Dikarya</taxon>
        <taxon>Basidiomycota</taxon>
        <taxon>Agaricomycotina</taxon>
        <taxon>Agaricomycetes</taxon>
        <taxon>Sistotremastrales</taxon>
        <taxon>Sistotremastraceae</taxon>
        <taxon>Sistotremastrum</taxon>
    </lineage>
</organism>
<keyword evidence="5" id="KW-1185">Reference proteome</keyword>
<evidence type="ECO:0000313" key="4">
    <source>
        <dbReference type="EMBL" id="KZT44338.1"/>
    </source>
</evidence>
<evidence type="ECO:0000256" key="1">
    <source>
        <dbReference type="PROSITE-ProRule" id="PRU00723"/>
    </source>
</evidence>
<dbReference type="InterPro" id="IPR000571">
    <property type="entry name" value="Znf_CCCH"/>
</dbReference>
<dbReference type="STRING" id="1314776.A0A166J3U3"/>
<dbReference type="GO" id="GO:0008270">
    <property type="term" value="F:zinc ion binding"/>
    <property type="evidence" value="ECO:0007669"/>
    <property type="project" value="UniProtKB-KW"/>
</dbReference>
<protein>
    <recommendedName>
        <fullName evidence="3">C3H1-type domain-containing protein</fullName>
    </recommendedName>
</protein>
<keyword evidence="1" id="KW-0863">Zinc-finger</keyword>
<feature type="region of interest" description="Disordered" evidence="2">
    <location>
        <begin position="272"/>
        <end position="308"/>
    </location>
</feature>
<name>A0A166J3U3_9AGAM</name>
<reference evidence="4 5" key="1">
    <citation type="journal article" date="2016" name="Mol. Biol. Evol.">
        <title>Comparative Genomics of Early-Diverging Mushroom-Forming Fungi Provides Insights into the Origins of Lignocellulose Decay Capabilities.</title>
        <authorList>
            <person name="Nagy L.G."/>
            <person name="Riley R."/>
            <person name="Tritt A."/>
            <person name="Adam C."/>
            <person name="Daum C."/>
            <person name="Floudas D."/>
            <person name="Sun H."/>
            <person name="Yadav J.S."/>
            <person name="Pangilinan J."/>
            <person name="Larsson K.H."/>
            <person name="Matsuura K."/>
            <person name="Barry K."/>
            <person name="Labutti K."/>
            <person name="Kuo R."/>
            <person name="Ohm R.A."/>
            <person name="Bhattacharya S.S."/>
            <person name="Shirouzu T."/>
            <person name="Yoshinaga Y."/>
            <person name="Martin F.M."/>
            <person name="Grigoriev I.V."/>
            <person name="Hibbett D.S."/>
        </authorList>
    </citation>
    <scope>NUCLEOTIDE SEQUENCE [LARGE SCALE GENOMIC DNA]</scope>
    <source>
        <strain evidence="4 5">HHB10207 ss-3</strain>
    </source>
</reference>
<evidence type="ECO:0000259" key="3">
    <source>
        <dbReference type="PROSITE" id="PS50103"/>
    </source>
</evidence>
<sequence length="429" mass="47577">MEDALHSCQDETKWSELLEQQTALFHKTVAANKVLSARVDELEREVGVWKLGLKNSDDGKSALQKEAEKLNRIISSFKDDNTLVLGLVDGDGCIFAQEHLALGHLGGKQAASQLTKGITEYLASQPTDSAGRATIYIHIFLNKTGLVETLRDNNQCTPEQFEAFLSGFNQASPLFNITDVGSGKEAADSKIKQMLRVFAPFPQIPYIFFGGAHDNGYTSTLNEIQNTGLLDKIVVLQSYRTIATEIRALNIPSIEIPSVFMRDKLTTQDRKYFATRSPRSPKTLPAPSLPSFSRSESPVTRRNIDPSLPLSKQKPVPCNYFYLTRCKTGPTCRFAHDYILTRDQVVELRRLAKTQPCGHRNRNQKCKVVECIFGHFCPQGPGCEAHVAGRCHFIGKDMHDPQGQLLSADSPRSGISSVIYETNGINTST</sequence>
<gene>
    <name evidence="4" type="ORF">SISSUDRAFT_7393</name>
</gene>
<dbReference type="Gene3D" id="4.10.1000.10">
    <property type="entry name" value="Zinc finger, CCCH-type"/>
    <property type="match status" value="1"/>
</dbReference>
<dbReference type="PANTHER" id="PTHR37543">
    <property type="entry name" value="CCCH ZINC FINGER DNA BINDING PROTEIN (AFU_ORTHOLOGUE AFUA_5G12760)"/>
    <property type="match status" value="1"/>
</dbReference>
<dbReference type="Proteomes" id="UP000076798">
    <property type="component" value="Unassembled WGS sequence"/>
</dbReference>
<keyword evidence="1" id="KW-0479">Metal-binding</keyword>
<dbReference type="InterPro" id="IPR057683">
    <property type="entry name" value="DUF7923"/>
</dbReference>
<feature type="compositionally biased region" description="Polar residues" evidence="2">
    <location>
        <begin position="290"/>
        <end position="300"/>
    </location>
</feature>
<dbReference type="Pfam" id="PF25540">
    <property type="entry name" value="DUF7923"/>
    <property type="match status" value="1"/>
</dbReference>
<dbReference type="InterPro" id="IPR057654">
    <property type="entry name" value="Znf-CCCH_tandem"/>
</dbReference>
<proteinExistence type="predicted"/>
<dbReference type="PANTHER" id="PTHR37543:SF1">
    <property type="entry name" value="CCCH ZINC FINGER DNA BINDING PROTEIN (AFU_ORTHOLOGUE AFUA_5G12760)"/>
    <property type="match status" value="1"/>
</dbReference>
<evidence type="ECO:0000313" key="5">
    <source>
        <dbReference type="Proteomes" id="UP000076798"/>
    </source>
</evidence>
<dbReference type="AlphaFoldDB" id="A0A166J3U3"/>
<feature type="domain" description="C3H1-type" evidence="3">
    <location>
        <begin position="312"/>
        <end position="339"/>
    </location>
</feature>
<keyword evidence="1" id="KW-0862">Zinc</keyword>
<dbReference type="EMBL" id="KV428004">
    <property type="protein sequence ID" value="KZT44338.1"/>
    <property type="molecule type" value="Genomic_DNA"/>
</dbReference>